<dbReference type="GO" id="GO:0008270">
    <property type="term" value="F:zinc ion binding"/>
    <property type="evidence" value="ECO:0007669"/>
    <property type="project" value="UniProtKB-UniRule"/>
</dbReference>
<keyword evidence="5 10" id="KW-0862">Zinc</keyword>
<dbReference type="InterPro" id="IPR034035">
    <property type="entry name" value="Astacin-like_dom"/>
</dbReference>
<dbReference type="CDD" id="cd04280">
    <property type="entry name" value="ZnMc_astacin_like"/>
    <property type="match status" value="1"/>
</dbReference>
<comment type="caution">
    <text evidence="10">Lacks conserved residue(s) required for the propagation of feature annotation.</text>
</comment>
<dbReference type="GO" id="GO:0006508">
    <property type="term" value="P:proteolysis"/>
    <property type="evidence" value="ECO:0007669"/>
    <property type="project" value="UniProtKB-KW"/>
</dbReference>
<evidence type="ECO:0000256" key="1">
    <source>
        <dbReference type="ARBA" id="ARBA00022670"/>
    </source>
</evidence>
<dbReference type="PANTHER" id="PTHR10127">
    <property type="entry name" value="DISCOIDIN, CUB, EGF, LAMININ , AND ZINC METALLOPROTEASE DOMAIN CONTAINING"/>
    <property type="match status" value="1"/>
</dbReference>
<evidence type="ECO:0000256" key="8">
    <source>
        <dbReference type="ARBA" id="ARBA00023157"/>
    </source>
</evidence>
<dbReference type="PROSITE" id="PS51864">
    <property type="entry name" value="ASTACIN"/>
    <property type="match status" value="1"/>
</dbReference>
<feature type="binding site" evidence="10">
    <location>
        <position position="152"/>
    </location>
    <ligand>
        <name>Zn(2+)</name>
        <dbReference type="ChEBI" id="CHEBI:29105"/>
        <note>catalytic</note>
    </ligand>
</feature>
<evidence type="ECO:0000256" key="7">
    <source>
        <dbReference type="ARBA" id="ARBA00023145"/>
    </source>
</evidence>
<evidence type="ECO:0000256" key="5">
    <source>
        <dbReference type="ARBA" id="ARBA00022833"/>
    </source>
</evidence>
<keyword evidence="6 10" id="KW-0482">Metalloprotease</keyword>
<feature type="binding site" evidence="10">
    <location>
        <position position="158"/>
    </location>
    <ligand>
        <name>Zn(2+)</name>
        <dbReference type="ChEBI" id="CHEBI:29105"/>
        <note>catalytic</note>
    </ligand>
</feature>
<dbReference type="Gene3D" id="3.40.390.10">
    <property type="entry name" value="Collagenase (Catalytic Domain)"/>
    <property type="match status" value="1"/>
</dbReference>
<dbReference type="SUPFAM" id="SSF55486">
    <property type="entry name" value="Metalloproteases ('zincins'), catalytic domain"/>
    <property type="match status" value="1"/>
</dbReference>
<accession>A0A6P7GTG5</accession>
<evidence type="ECO:0000256" key="2">
    <source>
        <dbReference type="ARBA" id="ARBA00022723"/>
    </source>
</evidence>
<evidence type="ECO:0000256" key="3">
    <source>
        <dbReference type="ARBA" id="ARBA00022729"/>
    </source>
</evidence>
<dbReference type="InterPro" id="IPR006026">
    <property type="entry name" value="Peptidase_Metallo"/>
</dbReference>
<feature type="domain" description="Peptidase M12A" evidence="12">
    <location>
        <begin position="54"/>
        <end position="252"/>
    </location>
</feature>
<keyword evidence="7" id="KW-0865">Zymogen</keyword>
<dbReference type="FunFam" id="3.40.390.10:FF:000015">
    <property type="entry name" value="Meprin A subunit"/>
    <property type="match status" value="1"/>
</dbReference>
<keyword evidence="1 10" id="KW-0645">Protease</keyword>
<protein>
    <recommendedName>
        <fullName evidence="11">Metalloendopeptidase</fullName>
        <ecNumber evidence="11">3.4.24.-</ecNumber>
    </recommendedName>
</protein>
<dbReference type="PRINTS" id="PR00480">
    <property type="entry name" value="ASTACIN"/>
</dbReference>
<name>A0A6P7GTG5_DIAVI</name>
<dbReference type="InterPro" id="IPR001506">
    <property type="entry name" value="Peptidase_M12A"/>
</dbReference>
<keyword evidence="2 10" id="KW-0479">Metal-binding</keyword>
<dbReference type="RefSeq" id="XP_028148653.1">
    <property type="nucleotide sequence ID" value="XM_028292852.1"/>
</dbReference>
<keyword evidence="8 10" id="KW-1015">Disulfide bond</keyword>
<evidence type="ECO:0000256" key="11">
    <source>
        <dbReference type="RuleBase" id="RU361183"/>
    </source>
</evidence>
<proteinExistence type="predicted"/>
<evidence type="ECO:0000256" key="9">
    <source>
        <dbReference type="ARBA" id="ARBA00023180"/>
    </source>
</evidence>
<dbReference type="EC" id="3.4.24.-" evidence="11"/>
<gene>
    <name evidence="13" type="primary">LOC114342053</name>
</gene>
<dbReference type="Pfam" id="PF01400">
    <property type="entry name" value="Astacin"/>
    <property type="match status" value="1"/>
</dbReference>
<dbReference type="InterPro" id="IPR024079">
    <property type="entry name" value="MetalloPept_cat_dom_sf"/>
</dbReference>
<keyword evidence="9" id="KW-0325">Glycoprotein</keyword>
<feature type="binding site" evidence="10">
    <location>
        <position position="148"/>
    </location>
    <ligand>
        <name>Zn(2+)</name>
        <dbReference type="ChEBI" id="CHEBI:29105"/>
        <note>catalytic</note>
    </ligand>
</feature>
<dbReference type="FunCoup" id="A0A6P7GTG5">
    <property type="interactions" value="6"/>
</dbReference>
<keyword evidence="4 10" id="KW-0378">Hydrolase</keyword>
<dbReference type="AlphaFoldDB" id="A0A6P7GTG5"/>
<evidence type="ECO:0000259" key="12">
    <source>
        <dbReference type="PROSITE" id="PS51864"/>
    </source>
</evidence>
<reference evidence="13" key="1">
    <citation type="submission" date="2025-08" db="UniProtKB">
        <authorList>
            <consortium name="RefSeq"/>
        </authorList>
    </citation>
    <scope>IDENTIFICATION</scope>
    <source>
        <tissue evidence="13">Whole insect</tissue>
    </source>
</reference>
<dbReference type="SMART" id="SM00235">
    <property type="entry name" value="ZnMc"/>
    <property type="match status" value="1"/>
</dbReference>
<dbReference type="GO" id="GO:0004222">
    <property type="term" value="F:metalloendopeptidase activity"/>
    <property type="evidence" value="ECO:0007669"/>
    <property type="project" value="UniProtKB-UniRule"/>
</dbReference>
<evidence type="ECO:0000256" key="10">
    <source>
        <dbReference type="PROSITE-ProRule" id="PRU01211"/>
    </source>
</evidence>
<evidence type="ECO:0000256" key="4">
    <source>
        <dbReference type="ARBA" id="ARBA00022801"/>
    </source>
</evidence>
<feature type="disulfide bond" evidence="10">
    <location>
        <begin position="96"/>
        <end position="251"/>
    </location>
</feature>
<dbReference type="InParanoid" id="A0A6P7GTG5"/>
<evidence type="ECO:0000256" key="6">
    <source>
        <dbReference type="ARBA" id="ARBA00023049"/>
    </source>
</evidence>
<dbReference type="PANTHER" id="PTHR10127:SF780">
    <property type="entry name" value="METALLOENDOPEPTIDASE"/>
    <property type="match status" value="1"/>
</dbReference>
<evidence type="ECO:0000313" key="13">
    <source>
        <dbReference type="RefSeq" id="XP_028148653.1"/>
    </source>
</evidence>
<organism evidence="13">
    <name type="scientific">Diabrotica virgifera virgifera</name>
    <name type="common">western corn rootworm</name>
    <dbReference type="NCBI Taxonomy" id="50390"/>
    <lineage>
        <taxon>Eukaryota</taxon>
        <taxon>Metazoa</taxon>
        <taxon>Ecdysozoa</taxon>
        <taxon>Arthropoda</taxon>
        <taxon>Hexapoda</taxon>
        <taxon>Insecta</taxon>
        <taxon>Pterygota</taxon>
        <taxon>Neoptera</taxon>
        <taxon>Endopterygota</taxon>
        <taxon>Coleoptera</taxon>
        <taxon>Polyphaga</taxon>
        <taxon>Cucujiformia</taxon>
        <taxon>Chrysomeloidea</taxon>
        <taxon>Chrysomelidae</taxon>
        <taxon>Galerucinae</taxon>
        <taxon>Diabroticina</taxon>
        <taxon>Diabroticites</taxon>
        <taxon>Diabrotica</taxon>
    </lineage>
</organism>
<keyword evidence="3" id="KW-0732">Signal</keyword>
<sequence length="299" mass="33805">MYQHKASFVITMCTIYSISNAAPLDSWDESSSQNPEEFGEYYEGDIFMPHGGRNGIVGEALRWNDGVIPFEISGYYNSKDLNLIKTAMDIYHKYTCISFRPKTQADKDYIAITNHQSGCWSSVGKQGGVQEVNLESPQCTTKIGTSLHELMHAVGFLHEQNRHERDDFVTINWNNIKKGREKNFNKAEQNSAEDFGVPYDFISVMHYSSTAFSANGKRTINPKDNKKVEKMGQREGFSKGDIMKINTMYNCPEKTQKLNITGDITTDGISNNESSSSDLGPFLQAANSLFSIFSRRRLY</sequence>
<comment type="cofactor">
    <cofactor evidence="10 11">
        <name>Zn(2+)</name>
        <dbReference type="ChEBI" id="CHEBI:29105"/>
    </cofactor>
    <text evidence="10 11">Binds 1 zinc ion per subunit.</text>
</comment>
<feature type="active site" evidence="10">
    <location>
        <position position="149"/>
    </location>
</feature>